<gene>
    <name evidence="2" type="ORF">SAMN05877753_10211</name>
</gene>
<accession>A0A285CJN8</accession>
<name>A0A285CJN8_9BACI</name>
<protein>
    <submittedName>
        <fullName evidence="2">Uncharacterized protein</fullName>
    </submittedName>
</protein>
<feature type="compositionally biased region" description="Basic and acidic residues" evidence="1">
    <location>
        <begin position="61"/>
        <end position="77"/>
    </location>
</feature>
<dbReference type="RefSeq" id="WP_097157230.1">
    <property type="nucleotide sequence ID" value="NZ_JBEPMQ010000013.1"/>
</dbReference>
<evidence type="ECO:0000313" key="3">
    <source>
        <dbReference type="Proteomes" id="UP000219546"/>
    </source>
</evidence>
<evidence type="ECO:0000313" key="2">
    <source>
        <dbReference type="EMBL" id="SNX67807.1"/>
    </source>
</evidence>
<organism evidence="2 3">
    <name type="scientific">Bacillus oleivorans</name>
    <dbReference type="NCBI Taxonomy" id="1448271"/>
    <lineage>
        <taxon>Bacteria</taxon>
        <taxon>Bacillati</taxon>
        <taxon>Bacillota</taxon>
        <taxon>Bacilli</taxon>
        <taxon>Bacillales</taxon>
        <taxon>Bacillaceae</taxon>
        <taxon>Bacillus</taxon>
    </lineage>
</organism>
<proteinExistence type="predicted"/>
<reference evidence="2 3" key="1">
    <citation type="submission" date="2017-08" db="EMBL/GenBank/DDBJ databases">
        <authorList>
            <person name="de Groot N.N."/>
        </authorList>
    </citation>
    <scope>NUCLEOTIDE SEQUENCE [LARGE SCALE GENOMIC DNA]</scope>
    <source>
        <strain evidence="2 3">JC228</strain>
    </source>
</reference>
<dbReference type="AlphaFoldDB" id="A0A285CJN8"/>
<dbReference type="EMBL" id="OAOP01000002">
    <property type="protein sequence ID" value="SNX67807.1"/>
    <property type="molecule type" value="Genomic_DNA"/>
</dbReference>
<dbReference type="OrthoDB" id="9995950at2"/>
<feature type="region of interest" description="Disordered" evidence="1">
    <location>
        <begin position="61"/>
        <end position="87"/>
    </location>
</feature>
<sequence length="87" mass="10079">MSKISMDTIVELHNNGNQFKSMWDSKEVKINKGKHIKVVYGLALHFQEQDPDLEIKFIEPEPVEPREPENPLEENNRGEAFSELEGE</sequence>
<keyword evidence="3" id="KW-1185">Reference proteome</keyword>
<evidence type="ECO:0000256" key="1">
    <source>
        <dbReference type="SAM" id="MobiDB-lite"/>
    </source>
</evidence>
<dbReference type="Proteomes" id="UP000219546">
    <property type="component" value="Unassembled WGS sequence"/>
</dbReference>